<dbReference type="SUPFAM" id="SSF53223">
    <property type="entry name" value="Aminoacid dehydrogenase-like, N-terminal domain"/>
    <property type="match status" value="1"/>
</dbReference>
<gene>
    <name evidence="10" type="ORF">LY90DRAFT_389250</name>
</gene>
<keyword evidence="6" id="KW-0547">Nucleotide-binding</keyword>
<name>A0A1Y2AR67_9FUNG</name>
<dbReference type="STRING" id="1754190.A0A1Y2AR67"/>
<dbReference type="Pfam" id="PF02812">
    <property type="entry name" value="ELFV_dehydrog_N"/>
    <property type="match status" value="1"/>
</dbReference>
<dbReference type="InterPro" id="IPR033524">
    <property type="entry name" value="Glu/Leu/Phe/Val_DH_AS"/>
</dbReference>
<feature type="binding site" evidence="6">
    <location>
        <position position="106"/>
    </location>
    <ligand>
        <name>substrate</name>
    </ligand>
</feature>
<accession>A0A1Y2AR67</accession>
<keyword evidence="6" id="KW-0520">NAD</keyword>
<feature type="active site" description="Proton donor" evidence="5">
    <location>
        <position position="118"/>
    </location>
</feature>
<keyword evidence="3 4" id="KW-0560">Oxidoreductase</keyword>
<dbReference type="SUPFAM" id="SSF51735">
    <property type="entry name" value="NAD(P)-binding Rossmann-fold domains"/>
    <property type="match status" value="1"/>
</dbReference>
<dbReference type="NCBIfam" id="NF006929">
    <property type="entry name" value="PRK09414.1"/>
    <property type="match status" value="1"/>
</dbReference>
<organism evidence="10 11">
    <name type="scientific">Neocallimastix californiae</name>
    <dbReference type="NCBI Taxonomy" id="1754190"/>
    <lineage>
        <taxon>Eukaryota</taxon>
        <taxon>Fungi</taxon>
        <taxon>Fungi incertae sedis</taxon>
        <taxon>Chytridiomycota</taxon>
        <taxon>Chytridiomycota incertae sedis</taxon>
        <taxon>Neocallimastigomycetes</taxon>
        <taxon>Neocallimastigales</taxon>
        <taxon>Neocallimastigaceae</taxon>
        <taxon>Neocallimastix</taxon>
    </lineage>
</organism>
<dbReference type="InterPro" id="IPR006097">
    <property type="entry name" value="Glu/Leu/Phe/Val/Trp_DH_dimer"/>
</dbReference>
<proteinExistence type="inferred from homology"/>
<dbReference type="GO" id="GO:0006537">
    <property type="term" value="P:glutamate biosynthetic process"/>
    <property type="evidence" value="ECO:0007669"/>
    <property type="project" value="TreeGrafter"/>
</dbReference>
<dbReference type="InterPro" id="IPR046346">
    <property type="entry name" value="Aminoacid_DH-like_N_sf"/>
</dbReference>
<evidence type="ECO:0000256" key="1">
    <source>
        <dbReference type="ARBA" id="ARBA00006382"/>
    </source>
</evidence>
<comment type="similarity">
    <text evidence="1 4 8">Belongs to the Glu/Leu/Phe/Val dehydrogenases family.</text>
</comment>
<feature type="binding site" evidence="6">
    <location>
        <position position="103"/>
    </location>
    <ligand>
        <name>substrate</name>
    </ligand>
</feature>
<evidence type="ECO:0000256" key="6">
    <source>
        <dbReference type="PIRSR" id="PIRSR000185-2"/>
    </source>
</evidence>
<dbReference type="OrthoDB" id="5548606at2759"/>
<dbReference type="InterPro" id="IPR006095">
    <property type="entry name" value="Glu/Leu/Phe/Val/Trp_DH"/>
</dbReference>
<feature type="binding site" evidence="6">
    <location>
        <position position="235"/>
    </location>
    <ligand>
        <name>NAD(+)</name>
        <dbReference type="ChEBI" id="CHEBI:57540"/>
    </ligand>
</feature>
<dbReference type="PRINTS" id="PR00082">
    <property type="entry name" value="GLFDHDRGNASE"/>
</dbReference>
<feature type="binding site" evidence="6">
    <location>
        <position position="393"/>
    </location>
    <ligand>
        <name>substrate</name>
    </ligand>
</feature>
<evidence type="ECO:0000256" key="4">
    <source>
        <dbReference type="PIRNR" id="PIRNR000185"/>
    </source>
</evidence>
<reference evidence="10 11" key="1">
    <citation type="submission" date="2016-08" db="EMBL/GenBank/DDBJ databases">
        <title>A Parts List for Fungal Cellulosomes Revealed by Comparative Genomics.</title>
        <authorList>
            <consortium name="DOE Joint Genome Institute"/>
            <person name="Haitjema C.H."/>
            <person name="Gilmore S.P."/>
            <person name="Henske J.K."/>
            <person name="Solomon K.V."/>
            <person name="De Groot R."/>
            <person name="Kuo A."/>
            <person name="Mondo S.J."/>
            <person name="Salamov A.A."/>
            <person name="Labutti K."/>
            <person name="Zhao Z."/>
            <person name="Chiniquy J."/>
            <person name="Barry K."/>
            <person name="Brewer H.M."/>
            <person name="Purvine S.O."/>
            <person name="Wright A.T."/>
            <person name="Boxma B."/>
            <person name="Van Alen T."/>
            <person name="Hackstein J.H."/>
            <person name="Baker S.E."/>
            <person name="Grigoriev I.V."/>
            <person name="O'Malley M.A."/>
        </authorList>
    </citation>
    <scope>NUCLEOTIDE SEQUENCE [LARGE SCALE GENOMIC DNA]</scope>
    <source>
        <strain evidence="10 11">G1</strain>
    </source>
</reference>
<dbReference type="PANTHER" id="PTHR43571">
    <property type="entry name" value="NADP-SPECIFIC GLUTAMATE DEHYDROGENASE 1-RELATED"/>
    <property type="match status" value="1"/>
</dbReference>
<evidence type="ECO:0000313" key="11">
    <source>
        <dbReference type="Proteomes" id="UP000193920"/>
    </source>
</evidence>
<dbReference type="Gene3D" id="3.40.50.720">
    <property type="entry name" value="NAD(P)-binding Rossmann-like Domain"/>
    <property type="match status" value="1"/>
</dbReference>
<dbReference type="FunFam" id="3.40.50.720:FF:000030">
    <property type="entry name" value="Glutamate dehydrogenase"/>
    <property type="match status" value="1"/>
</dbReference>
<evidence type="ECO:0000256" key="2">
    <source>
        <dbReference type="ARBA" id="ARBA00011643"/>
    </source>
</evidence>
<keyword evidence="11" id="KW-1185">Reference proteome</keyword>
<feature type="binding site" evidence="6">
    <location>
        <position position="157"/>
    </location>
    <ligand>
        <name>substrate</name>
    </ligand>
</feature>
<dbReference type="Proteomes" id="UP000193920">
    <property type="component" value="Unassembled WGS sequence"/>
</dbReference>
<evidence type="ECO:0000256" key="8">
    <source>
        <dbReference type="RuleBase" id="RU004417"/>
    </source>
</evidence>
<dbReference type="AlphaFoldDB" id="A0A1Y2AR67"/>
<dbReference type="GO" id="GO:0004354">
    <property type="term" value="F:glutamate dehydrogenase (NADP+) activity"/>
    <property type="evidence" value="ECO:0007669"/>
    <property type="project" value="TreeGrafter"/>
</dbReference>
<dbReference type="GO" id="GO:0000166">
    <property type="term" value="F:nucleotide binding"/>
    <property type="evidence" value="ECO:0007669"/>
    <property type="project" value="UniProtKB-KW"/>
</dbReference>
<dbReference type="SMART" id="SM00839">
    <property type="entry name" value="ELFV_dehydrog"/>
    <property type="match status" value="1"/>
</dbReference>
<feature type="domain" description="Glutamate/phenylalanine/leucine/valine/L-tryptophan dehydrogenase C-terminal" evidence="9">
    <location>
        <begin position="197"/>
        <end position="479"/>
    </location>
</feature>
<protein>
    <recommendedName>
        <fullName evidence="4">Glutamate dehydrogenase</fullName>
    </recommendedName>
</protein>
<dbReference type="Gene3D" id="1.10.285.10">
    <property type="entry name" value="Glutamate Dehydrogenase, chain A, domain 3"/>
    <property type="match status" value="2"/>
</dbReference>
<dbReference type="Gene3D" id="3.40.50.10860">
    <property type="entry name" value="Leucine Dehydrogenase, chain A, domain 1"/>
    <property type="match status" value="1"/>
</dbReference>
<sequence length="482" mass="52596">MAEFNLSHGIEPEFEQARDEILKSLTESTVFEKNPDLKRCIPVIVEPERVIQFRVTWEDDKGNAQVNRGYRVQFNSAIGPYKGGLRFHPSVNLSILKFLGFEQIFKNALTGLPIGGGKGGSNFDPHGKSDNEIRRFCQAFMTELHRHIGADIDVPAGDIGVGGREVGFLYGAYKRLQQKRDFGVLTGKDTHYGLSGSFIRPEATGYGLIYFVQNMLTYMGKDIKGKYVAVSGSGNVAQYAAEKLIQLGAVVLSLSDSRGALIVKDPSKPFNNDDLKFIADLKVRKGSLEEVPNTDGRFTWLPGERPWKHLPKVDIALPCATQNENDADDVEALVKAGCFLIAEGSNMGSTDAAVQKMEALRSAYNESVKAGKPTGQFWYAPGKASNAGGVAVSALEMAQNSQRMTWAPARVDEELNNIMTNIFNESVDNSATYTREDLGATVKSSANKADAAVSALPSLVQGANITGFLKVANAMKIHGDWW</sequence>
<dbReference type="FunFam" id="3.40.50.10860:FF:000002">
    <property type="entry name" value="Glutamate dehydrogenase"/>
    <property type="match status" value="1"/>
</dbReference>
<dbReference type="InterPro" id="IPR036291">
    <property type="entry name" value="NAD(P)-bd_dom_sf"/>
</dbReference>
<dbReference type="Pfam" id="PF00208">
    <property type="entry name" value="ELFV_dehydrog"/>
    <property type="match status" value="1"/>
</dbReference>
<dbReference type="InterPro" id="IPR050724">
    <property type="entry name" value="Glu_Leu_Phe_Val_DH"/>
</dbReference>
<dbReference type="GO" id="GO:0005829">
    <property type="term" value="C:cytosol"/>
    <property type="evidence" value="ECO:0007669"/>
    <property type="project" value="TreeGrafter"/>
</dbReference>
<comment type="subunit">
    <text evidence="2">Homohexamer.</text>
</comment>
<evidence type="ECO:0000259" key="9">
    <source>
        <dbReference type="SMART" id="SM00839"/>
    </source>
</evidence>
<dbReference type="InterPro" id="IPR014362">
    <property type="entry name" value="Glu_DH"/>
</dbReference>
<dbReference type="PROSITE" id="PS00074">
    <property type="entry name" value="GLFV_DEHYDROGENASE"/>
    <property type="match status" value="1"/>
</dbReference>
<evidence type="ECO:0000313" key="10">
    <source>
        <dbReference type="EMBL" id="ORY24717.1"/>
    </source>
</evidence>
<feature type="binding site" evidence="6">
    <location>
        <position position="82"/>
    </location>
    <ligand>
        <name>substrate</name>
    </ligand>
</feature>
<dbReference type="InterPro" id="IPR006096">
    <property type="entry name" value="Glu/Leu/Phe/Val/Trp_DH_C"/>
</dbReference>
<comment type="caution">
    <text evidence="10">The sequence shown here is derived from an EMBL/GenBank/DDBJ whole genome shotgun (WGS) entry which is preliminary data.</text>
</comment>
<evidence type="ECO:0000256" key="7">
    <source>
        <dbReference type="PIRSR" id="PIRSR000185-3"/>
    </source>
</evidence>
<feature type="site" description="Important for catalysis" evidence="7">
    <location>
        <position position="158"/>
    </location>
</feature>
<feature type="binding site" evidence="6">
    <location>
        <position position="204"/>
    </location>
    <ligand>
        <name>NAD(+)</name>
        <dbReference type="ChEBI" id="CHEBI:57540"/>
    </ligand>
</feature>
<dbReference type="PIRSF" id="PIRSF000185">
    <property type="entry name" value="Glu_DH"/>
    <property type="match status" value="1"/>
</dbReference>
<evidence type="ECO:0000256" key="5">
    <source>
        <dbReference type="PIRSR" id="PIRSR000185-1"/>
    </source>
</evidence>
<dbReference type="EMBL" id="MCOG01000219">
    <property type="protein sequence ID" value="ORY24717.1"/>
    <property type="molecule type" value="Genomic_DNA"/>
</dbReference>
<evidence type="ECO:0000256" key="3">
    <source>
        <dbReference type="ARBA" id="ARBA00023002"/>
    </source>
</evidence>
<dbReference type="PANTHER" id="PTHR43571:SF1">
    <property type="entry name" value="NADP-SPECIFIC GLUTAMATE DEHYDROGENASE 1-RELATED"/>
    <property type="match status" value="1"/>
</dbReference>